<dbReference type="EMBL" id="BMKS01000002">
    <property type="protein sequence ID" value="GGG22920.1"/>
    <property type="molecule type" value="Genomic_DNA"/>
</dbReference>
<reference evidence="3 4" key="1">
    <citation type="journal article" date="2014" name="Int. J. Syst. Evol. Microbiol.">
        <title>Complete genome sequence of Corynebacterium casei LMG S-19264T (=DSM 44701T), isolated from a smear-ripened cheese.</title>
        <authorList>
            <consortium name="US DOE Joint Genome Institute (JGI-PGF)"/>
            <person name="Walter F."/>
            <person name="Albersmeier A."/>
            <person name="Kalinowski J."/>
            <person name="Ruckert C."/>
        </authorList>
    </citation>
    <scope>NUCLEOTIDE SEQUENCE [LARGE SCALE GENOMIC DNA]</scope>
    <source>
        <strain evidence="3 4">CGMCC 1.16330</strain>
    </source>
</reference>
<accession>A0A8J2Z8L1</accession>
<sequence>MRHTTLKIAAGAAAALLLVAAATGAEPAREELPVRRVTLSSSGLIQIERGGTLGPGASARFRAPVEDVDDILKSLVVADPAGTVEGVRLPAQDLAAEAFRGLPLRPEDFASRAALLNALRGHEAEAGGARGRIAEAAETDQGALRLVLIGPTGLRSLLVREGEEVRLADAALAARVARAAEALAAARTADTREVEVALRAERAREVMLAYVAGAPLWKPSWRLAVPPIGAPAGAEARLMGWAVVENRTGSDWNQVRLTLVSGEAAAYRQALYAPVLIARPEMPVRGAGPVIVRPDTGVRPPPPPAPLAMAEATSRSARDRVAGGPAAPLAPVPTMAPPALPAAPAVAEASAGRVAFVLPEPVSIRGGETANVPFLDARLPAERIWWVQDLSARHPLQAVRIRNTTAHALPDGLATVYGTDAAEAGAFLGDGEIRAMPPGDVRILAFARDRDVLMTGSDRMAEEPRGVRLRRGFVEVEFLALRESALAVDPKGARGKLVADLPRRDGETPRFPVAAEGDFGLRHEATLDGAPVTLRFVWERAHLRQTPLWDPALGDPILLRWRDIEVEREARRLPGGPGTLETLRAVLVRLPVDAPGRAELAALVGDLGEARRLLDAFRAQRRAYATAEAALERARRAVEDRTGPAREEARRSLNRASIEAEQAGAAADAAWEAWQGAVQRIIARGG</sequence>
<keyword evidence="1" id="KW-0175">Coiled coil</keyword>
<protein>
    <recommendedName>
        <fullName evidence="5">DUF4139 domain-containing protein</fullName>
    </recommendedName>
</protein>
<evidence type="ECO:0000256" key="1">
    <source>
        <dbReference type="SAM" id="Coils"/>
    </source>
</evidence>
<evidence type="ECO:0000256" key="2">
    <source>
        <dbReference type="SAM" id="SignalP"/>
    </source>
</evidence>
<keyword evidence="2" id="KW-0732">Signal</keyword>
<organism evidence="3 4">
    <name type="scientific">Caldovatus sediminis</name>
    <dbReference type="NCBI Taxonomy" id="2041189"/>
    <lineage>
        <taxon>Bacteria</taxon>
        <taxon>Pseudomonadati</taxon>
        <taxon>Pseudomonadota</taxon>
        <taxon>Alphaproteobacteria</taxon>
        <taxon>Acetobacterales</taxon>
        <taxon>Roseomonadaceae</taxon>
        <taxon>Caldovatus</taxon>
    </lineage>
</organism>
<evidence type="ECO:0000313" key="3">
    <source>
        <dbReference type="EMBL" id="GGG22920.1"/>
    </source>
</evidence>
<feature type="chain" id="PRO_5035156217" description="DUF4139 domain-containing protein" evidence="2">
    <location>
        <begin position="25"/>
        <end position="686"/>
    </location>
</feature>
<feature type="coiled-coil region" evidence="1">
    <location>
        <begin position="617"/>
        <end position="666"/>
    </location>
</feature>
<dbReference type="Proteomes" id="UP000597507">
    <property type="component" value="Unassembled WGS sequence"/>
</dbReference>
<feature type="signal peptide" evidence="2">
    <location>
        <begin position="1"/>
        <end position="24"/>
    </location>
</feature>
<keyword evidence="4" id="KW-1185">Reference proteome</keyword>
<dbReference type="AlphaFoldDB" id="A0A8J2Z8L1"/>
<name>A0A8J2Z8L1_9PROT</name>
<evidence type="ECO:0000313" key="4">
    <source>
        <dbReference type="Proteomes" id="UP000597507"/>
    </source>
</evidence>
<evidence type="ECO:0008006" key="5">
    <source>
        <dbReference type="Google" id="ProtNLM"/>
    </source>
</evidence>
<comment type="caution">
    <text evidence="3">The sequence shown here is derived from an EMBL/GenBank/DDBJ whole genome shotgun (WGS) entry which is preliminary data.</text>
</comment>
<gene>
    <name evidence="3" type="ORF">GCM10010964_08810</name>
</gene>
<dbReference type="RefSeq" id="WP_229677800.1">
    <property type="nucleotide sequence ID" value="NZ_BMKS01000002.1"/>
</dbReference>
<proteinExistence type="predicted"/>